<evidence type="ECO:0000313" key="3">
    <source>
        <dbReference type="EMBL" id="TGX54333.1"/>
    </source>
</evidence>
<evidence type="ECO:0000256" key="1">
    <source>
        <dbReference type="SAM" id="SignalP"/>
    </source>
</evidence>
<feature type="domain" description="DUF2147" evidence="2">
    <location>
        <begin position="35"/>
        <end position="139"/>
    </location>
</feature>
<accession>A0A4S1XF89</accession>
<feature type="chain" id="PRO_5020955865" evidence="1">
    <location>
        <begin position="20"/>
        <end position="140"/>
    </location>
</feature>
<evidence type="ECO:0000313" key="4">
    <source>
        <dbReference type="Proteomes" id="UP000306147"/>
    </source>
</evidence>
<dbReference type="Pfam" id="PF09917">
    <property type="entry name" value="DUF2147"/>
    <property type="match status" value="1"/>
</dbReference>
<gene>
    <name evidence="3" type="ORF">E5A73_09520</name>
</gene>
<sequence length="140" mass="14626">MMRLFPVVLAILLCGNGPAARVPAVAGAAADPVFGTWANPKHTIAVKTALCGGALCGAIVDATAKAQSDARDAGIEHLVGTELLRAYHKTGSGHWSGTVFVPDMGRSFASRIVQLSPNTLRISGCIWGGLICKSQDWTRL</sequence>
<dbReference type="OrthoDB" id="9811671at2"/>
<feature type="signal peptide" evidence="1">
    <location>
        <begin position="1"/>
        <end position="19"/>
    </location>
</feature>
<reference evidence="3 4" key="1">
    <citation type="submission" date="2019-04" db="EMBL/GenBank/DDBJ databases">
        <title>Sphingomonas psychrotolerans sp. nov., isolated from soil in the Tianshan Mountains, Xinjiang, China.</title>
        <authorList>
            <person name="Luo Y."/>
            <person name="Sheng H."/>
        </authorList>
    </citation>
    <scope>NUCLEOTIDE SEQUENCE [LARGE SCALE GENOMIC DNA]</scope>
    <source>
        <strain evidence="3 4">ZFGT-11</strain>
    </source>
</reference>
<dbReference type="Gene3D" id="2.40.128.520">
    <property type="match status" value="1"/>
</dbReference>
<dbReference type="EMBL" id="SRXT01000003">
    <property type="protein sequence ID" value="TGX54333.1"/>
    <property type="molecule type" value="Genomic_DNA"/>
</dbReference>
<evidence type="ECO:0000259" key="2">
    <source>
        <dbReference type="Pfam" id="PF09917"/>
    </source>
</evidence>
<dbReference type="Proteomes" id="UP000306147">
    <property type="component" value="Unassembled WGS sequence"/>
</dbReference>
<keyword evidence="4" id="KW-1185">Reference proteome</keyword>
<dbReference type="PANTHER" id="PTHR36919:SF2">
    <property type="entry name" value="BLL6627 PROTEIN"/>
    <property type="match status" value="1"/>
</dbReference>
<protein>
    <submittedName>
        <fullName evidence="3">DUF2147 domain-containing protein</fullName>
    </submittedName>
</protein>
<comment type="caution">
    <text evidence="3">The sequence shown here is derived from an EMBL/GenBank/DDBJ whole genome shotgun (WGS) entry which is preliminary data.</text>
</comment>
<name>A0A4S1XF89_9SPHN</name>
<keyword evidence="1" id="KW-0732">Signal</keyword>
<proteinExistence type="predicted"/>
<dbReference type="AlphaFoldDB" id="A0A4S1XF89"/>
<dbReference type="PANTHER" id="PTHR36919">
    <property type="entry name" value="BLR1215 PROTEIN"/>
    <property type="match status" value="1"/>
</dbReference>
<organism evidence="3 4">
    <name type="scientific">Sphingomonas gei</name>
    <dbReference type="NCBI Taxonomy" id="1395960"/>
    <lineage>
        <taxon>Bacteria</taxon>
        <taxon>Pseudomonadati</taxon>
        <taxon>Pseudomonadota</taxon>
        <taxon>Alphaproteobacteria</taxon>
        <taxon>Sphingomonadales</taxon>
        <taxon>Sphingomonadaceae</taxon>
        <taxon>Sphingomonas</taxon>
    </lineage>
</organism>
<dbReference type="InterPro" id="IPR019223">
    <property type="entry name" value="DUF2147"/>
</dbReference>